<feature type="compositionally biased region" description="Gly residues" evidence="11">
    <location>
        <begin position="64"/>
        <end position="74"/>
    </location>
</feature>
<dbReference type="PANTHER" id="PTHR24343:SF541">
    <property type="entry name" value="SERINE_THREONINE-PROTEIN KINASE SKS1-RELATED"/>
    <property type="match status" value="1"/>
</dbReference>
<evidence type="ECO:0000256" key="6">
    <source>
        <dbReference type="ARBA" id="ARBA00022840"/>
    </source>
</evidence>
<proteinExistence type="inferred from homology"/>
<dbReference type="GO" id="GO:0004674">
    <property type="term" value="F:protein serine/threonine kinase activity"/>
    <property type="evidence" value="ECO:0007669"/>
    <property type="project" value="UniProtKB-KW"/>
</dbReference>
<dbReference type="PROSITE" id="PS00107">
    <property type="entry name" value="PROTEIN_KINASE_ATP"/>
    <property type="match status" value="1"/>
</dbReference>
<dbReference type="GO" id="GO:0005634">
    <property type="term" value="C:nucleus"/>
    <property type="evidence" value="ECO:0007669"/>
    <property type="project" value="TreeGrafter"/>
</dbReference>
<evidence type="ECO:0000256" key="11">
    <source>
        <dbReference type="SAM" id="MobiDB-lite"/>
    </source>
</evidence>
<accession>A0A1R1PR78</accession>
<comment type="catalytic activity">
    <reaction evidence="8">
        <text>L-seryl-[protein] + ATP = O-phospho-L-seryl-[protein] + ADP + H(+)</text>
        <dbReference type="Rhea" id="RHEA:17989"/>
        <dbReference type="Rhea" id="RHEA-COMP:9863"/>
        <dbReference type="Rhea" id="RHEA-COMP:11604"/>
        <dbReference type="ChEBI" id="CHEBI:15378"/>
        <dbReference type="ChEBI" id="CHEBI:29999"/>
        <dbReference type="ChEBI" id="CHEBI:30616"/>
        <dbReference type="ChEBI" id="CHEBI:83421"/>
        <dbReference type="ChEBI" id="CHEBI:456216"/>
        <dbReference type="EC" id="2.7.11.1"/>
    </reaction>
</comment>
<keyword evidence="3" id="KW-0808">Transferase</keyword>
<dbReference type="OrthoDB" id="541276at2759"/>
<reference evidence="14" key="1">
    <citation type="submission" date="2017-01" db="EMBL/GenBank/DDBJ databases">
        <authorList>
            <person name="Wang Y."/>
            <person name="White M."/>
            <person name="Kvist S."/>
            <person name="Moncalvo J.-M."/>
        </authorList>
    </citation>
    <scope>NUCLEOTIDE SEQUENCE [LARGE SCALE GENOMIC DNA]</scope>
    <source>
        <strain evidence="14">COL-18-3</strain>
    </source>
</reference>
<dbReference type="Pfam" id="PF00069">
    <property type="entry name" value="Pkinase"/>
    <property type="match status" value="1"/>
</dbReference>
<evidence type="ECO:0000256" key="3">
    <source>
        <dbReference type="ARBA" id="ARBA00022679"/>
    </source>
</evidence>
<dbReference type="EC" id="2.7.11.1" evidence="1"/>
<dbReference type="GO" id="GO:0005737">
    <property type="term" value="C:cytoplasm"/>
    <property type="evidence" value="ECO:0007669"/>
    <property type="project" value="TreeGrafter"/>
</dbReference>
<dbReference type="Gene3D" id="3.30.200.20">
    <property type="entry name" value="Phosphorylase Kinase, domain 1"/>
    <property type="match status" value="1"/>
</dbReference>
<dbReference type="InterPro" id="IPR000719">
    <property type="entry name" value="Prot_kinase_dom"/>
</dbReference>
<gene>
    <name evidence="13" type="ORF">AX774_g3023</name>
</gene>
<dbReference type="GO" id="GO:0005524">
    <property type="term" value="F:ATP binding"/>
    <property type="evidence" value="ECO:0007669"/>
    <property type="project" value="UniProtKB-UniRule"/>
</dbReference>
<name>A0A1R1PR78_ZANCU</name>
<evidence type="ECO:0000256" key="2">
    <source>
        <dbReference type="ARBA" id="ARBA00022527"/>
    </source>
</evidence>
<evidence type="ECO:0000256" key="4">
    <source>
        <dbReference type="ARBA" id="ARBA00022741"/>
    </source>
</evidence>
<evidence type="ECO:0000259" key="12">
    <source>
        <dbReference type="PROSITE" id="PS50011"/>
    </source>
</evidence>
<evidence type="ECO:0000256" key="9">
    <source>
        <dbReference type="PROSITE-ProRule" id="PRU10141"/>
    </source>
</evidence>
<comment type="catalytic activity">
    <reaction evidence="7">
        <text>L-threonyl-[protein] + ATP = O-phospho-L-threonyl-[protein] + ADP + H(+)</text>
        <dbReference type="Rhea" id="RHEA:46608"/>
        <dbReference type="Rhea" id="RHEA-COMP:11060"/>
        <dbReference type="Rhea" id="RHEA-COMP:11605"/>
        <dbReference type="ChEBI" id="CHEBI:15378"/>
        <dbReference type="ChEBI" id="CHEBI:30013"/>
        <dbReference type="ChEBI" id="CHEBI:30616"/>
        <dbReference type="ChEBI" id="CHEBI:61977"/>
        <dbReference type="ChEBI" id="CHEBI:456216"/>
        <dbReference type="EC" id="2.7.11.1"/>
    </reaction>
</comment>
<keyword evidence="4 9" id="KW-0547">Nucleotide-binding</keyword>
<comment type="caution">
    <text evidence="13">The sequence shown here is derived from an EMBL/GenBank/DDBJ whole genome shotgun (WGS) entry which is preliminary data.</text>
</comment>
<evidence type="ECO:0000256" key="1">
    <source>
        <dbReference type="ARBA" id="ARBA00012513"/>
    </source>
</evidence>
<dbReference type="InterPro" id="IPR008271">
    <property type="entry name" value="Ser/Thr_kinase_AS"/>
</dbReference>
<feature type="region of interest" description="Disordered" evidence="11">
    <location>
        <begin position="48"/>
        <end position="75"/>
    </location>
</feature>
<comment type="similarity">
    <text evidence="10">Belongs to the protein kinase superfamily.</text>
</comment>
<keyword evidence="2 10" id="KW-0723">Serine/threonine-protein kinase</keyword>
<protein>
    <recommendedName>
        <fullName evidence="1">non-specific serine/threonine protein kinase</fullName>
        <ecNumber evidence="1">2.7.11.1</ecNumber>
    </recommendedName>
</protein>
<organism evidence="13 14">
    <name type="scientific">Zancudomyces culisetae</name>
    <name type="common">Gut fungus</name>
    <name type="synonym">Smittium culisetae</name>
    <dbReference type="NCBI Taxonomy" id="1213189"/>
    <lineage>
        <taxon>Eukaryota</taxon>
        <taxon>Fungi</taxon>
        <taxon>Fungi incertae sedis</taxon>
        <taxon>Zoopagomycota</taxon>
        <taxon>Kickxellomycotina</taxon>
        <taxon>Harpellomycetes</taxon>
        <taxon>Harpellales</taxon>
        <taxon>Legeriomycetaceae</taxon>
        <taxon>Zancudomyces</taxon>
    </lineage>
</organism>
<sequence length="417" mass="47038">MVGHSIDNGTLQFVKLVGVGTYGEVYKAVNIVTKATYAVKVIARNEERYRRPSQPQQQMEGQWQGQGQGQGQGRDIGDGTYMDARLLSQEISMYTKIPFHPNVIRLERVLHTNEQIFIVMEDCSDGGGDLYENISNSFKSQFRIIGNDDLIRRIFLQLVSAVEHCHAHGVYHRDLKPENILLTHDKLNVKIIDFGLSTDKPWSNEIGCGSAYYMSPECQGGLDGSLSTYTTATNDIWALGVILINLATGRNPWNRAHISDSLFCRFLHDKTALYKAINATPMFAHIIGRVLEVDPSKRCTLSELQALVKSCTKFIADPIPTPTPTPPTPLPLHSQNFCFPGGNTPPIHHQYQYHSSNHAFSPSPLLFAHPEYAIHPNFKNPPPYFDSVFDYHPKYLVEHVLYRPNNPHPPPTTNEFW</sequence>
<keyword evidence="14" id="KW-1185">Reference proteome</keyword>
<dbReference type="SUPFAM" id="SSF56112">
    <property type="entry name" value="Protein kinase-like (PK-like)"/>
    <property type="match status" value="1"/>
</dbReference>
<dbReference type="PROSITE" id="PS00108">
    <property type="entry name" value="PROTEIN_KINASE_ST"/>
    <property type="match status" value="1"/>
</dbReference>
<keyword evidence="5" id="KW-0418">Kinase</keyword>
<evidence type="ECO:0000256" key="10">
    <source>
        <dbReference type="RuleBase" id="RU000304"/>
    </source>
</evidence>
<dbReference type="InterPro" id="IPR017441">
    <property type="entry name" value="Protein_kinase_ATP_BS"/>
</dbReference>
<dbReference type="PROSITE" id="PS50011">
    <property type="entry name" value="PROTEIN_KINASE_DOM"/>
    <property type="match status" value="1"/>
</dbReference>
<evidence type="ECO:0000313" key="14">
    <source>
        <dbReference type="Proteomes" id="UP000188320"/>
    </source>
</evidence>
<feature type="compositionally biased region" description="Low complexity" evidence="11">
    <location>
        <begin position="54"/>
        <end position="63"/>
    </location>
</feature>
<evidence type="ECO:0000256" key="5">
    <source>
        <dbReference type="ARBA" id="ARBA00022777"/>
    </source>
</evidence>
<evidence type="ECO:0000256" key="7">
    <source>
        <dbReference type="ARBA" id="ARBA00047899"/>
    </source>
</evidence>
<dbReference type="SMART" id="SM00220">
    <property type="entry name" value="S_TKc"/>
    <property type="match status" value="1"/>
</dbReference>
<dbReference type="AlphaFoldDB" id="A0A1R1PR78"/>
<dbReference type="PANTHER" id="PTHR24343">
    <property type="entry name" value="SERINE/THREONINE KINASE"/>
    <property type="match status" value="1"/>
</dbReference>
<dbReference type="EMBL" id="LSSK01000404">
    <property type="protein sequence ID" value="OMH83467.1"/>
    <property type="molecule type" value="Genomic_DNA"/>
</dbReference>
<evidence type="ECO:0000313" key="13">
    <source>
        <dbReference type="EMBL" id="OMH83467.1"/>
    </source>
</evidence>
<feature type="binding site" evidence="9">
    <location>
        <position position="40"/>
    </location>
    <ligand>
        <name>ATP</name>
        <dbReference type="ChEBI" id="CHEBI:30616"/>
    </ligand>
</feature>
<dbReference type="Gene3D" id="1.10.510.10">
    <property type="entry name" value="Transferase(Phosphotransferase) domain 1"/>
    <property type="match status" value="1"/>
</dbReference>
<keyword evidence="6 9" id="KW-0067">ATP-binding</keyword>
<feature type="domain" description="Protein kinase" evidence="12">
    <location>
        <begin position="11"/>
        <end position="315"/>
    </location>
</feature>
<dbReference type="Proteomes" id="UP000188320">
    <property type="component" value="Unassembled WGS sequence"/>
</dbReference>
<evidence type="ECO:0000256" key="8">
    <source>
        <dbReference type="ARBA" id="ARBA00048679"/>
    </source>
</evidence>
<dbReference type="InterPro" id="IPR011009">
    <property type="entry name" value="Kinase-like_dom_sf"/>
</dbReference>